<dbReference type="OrthoDB" id="5794853at2"/>
<dbReference type="SUPFAM" id="SSF47336">
    <property type="entry name" value="ACP-like"/>
    <property type="match status" value="1"/>
</dbReference>
<protein>
    <recommendedName>
        <fullName evidence="2">isochorismatase</fullName>
        <ecNumber evidence="2">3.3.2.1</ecNumber>
    </recommendedName>
</protein>
<evidence type="ECO:0000313" key="9">
    <source>
        <dbReference type="EMBL" id="SJL85125.1"/>
    </source>
</evidence>
<dbReference type="PRINTS" id="PR01398">
    <property type="entry name" value="ISCHRISMTASE"/>
</dbReference>
<dbReference type="AlphaFoldDB" id="A0A1R4B877"/>
<keyword evidence="5 9" id="KW-0378">Hydrolase</keyword>
<evidence type="ECO:0000256" key="1">
    <source>
        <dbReference type="ARBA" id="ARBA00004924"/>
    </source>
</evidence>
<dbReference type="GO" id="GO:0008908">
    <property type="term" value="F:isochorismatase activity"/>
    <property type="evidence" value="ECO:0007669"/>
    <property type="project" value="UniProtKB-EC"/>
</dbReference>
<dbReference type="STRING" id="1918946.VPAL9027_03148"/>
<dbReference type="Gene3D" id="3.40.50.850">
    <property type="entry name" value="Isochorismatase-like"/>
    <property type="match status" value="1"/>
</dbReference>
<keyword evidence="4 7" id="KW-0597">Phosphoprotein</keyword>
<dbReference type="InterPro" id="IPR036736">
    <property type="entry name" value="ACP-like_sf"/>
</dbReference>
<accession>A0A1R4B877</accession>
<dbReference type="PROSITE" id="PS00012">
    <property type="entry name" value="PHOSPHOPANTETHEINE"/>
    <property type="match status" value="1"/>
</dbReference>
<evidence type="ECO:0000256" key="7">
    <source>
        <dbReference type="PIRSR" id="PIRSR001111-50"/>
    </source>
</evidence>
<proteinExistence type="predicted"/>
<dbReference type="InterPro" id="IPR009081">
    <property type="entry name" value="PP-bd_ACP"/>
</dbReference>
<dbReference type="EC" id="3.3.2.1" evidence="2"/>
<name>A0A1R4B877_9VIBR</name>
<dbReference type="InterPro" id="IPR036380">
    <property type="entry name" value="Isochorismatase-like_sf"/>
</dbReference>
<gene>
    <name evidence="9" type="primary">entB</name>
    <name evidence="9" type="ORF">VPAL9027_03148</name>
</gene>
<feature type="modified residue" description="O-(pantetheine 4'-phosphoryl)serine" evidence="7">
    <location>
        <position position="253"/>
    </location>
</feature>
<reference evidence="9 10" key="1">
    <citation type="submission" date="2017-02" db="EMBL/GenBank/DDBJ databases">
        <authorList>
            <person name="Peterson S.W."/>
        </authorList>
    </citation>
    <scope>NUCLEOTIDE SEQUENCE [LARGE SCALE GENOMIC DNA]</scope>
    <source>
        <strain evidence="9 10">CECT 9027</strain>
    </source>
</reference>
<dbReference type="PROSITE" id="PS50075">
    <property type="entry name" value="CARRIER"/>
    <property type="match status" value="1"/>
</dbReference>
<dbReference type="PANTHER" id="PTHR43540">
    <property type="entry name" value="PEROXYUREIDOACRYLATE/UREIDOACRYLATE AMIDOHYDROLASE-RELATED"/>
    <property type="match status" value="1"/>
</dbReference>
<dbReference type="Gene3D" id="1.10.1200.10">
    <property type="entry name" value="ACP-like"/>
    <property type="match status" value="1"/>
</dbReference>
<evidence type="ECO:0000313" key="10">
    <source>
        <dbReference type="Proteomes" id="UP000189475"/>
    </source>
</evidence>
<dbReference type="InterPro" id="IPR050272">
    <property type="entry name" value="Isochorismatase-like_hydrls"/>
</dbReference>
<evidence type="ECO:0000256" key="6">
    <source>
        <dbReference type="ARBA" id="ARBA00048590"/>
    </source>
</evidence>
<dbReference type="RefSeq" id="WP_077315517.1">
    <property type="nucleotide sequence ID" value="NZ_AP024887.1"/>
</dbReference>
<dbReference type="InterPro" id="IPR016291">
    <property type="entry name" value="Isochorismatase"/>
</dbReference>
<evidence type="ECO:0000256" key="4">
    <source>
        <dbReference type="ARBA" id="ARBA00022553"/>
    </source>
</evidence>
<dbReference type="InterPro" id="IPR000868">
    <property type="entry name" value="Isochorismatase-like_dom"/>
</dbReference>
<dbReference type="EMBL" id="FUFT01000009">
    <property type="protein sequence ID" value="SJL85125.1"/>
    <property type="molecule type" value="Genomic_DNA"/>
</dbReference>
<sequence>MSIPKLNSYSLDNLLDGITNKVSWNLDANRAVLLIHDMQQYFLDFYADDALKARLIQTVSEIKAACKAQGIPVVYTAQPGDQAPQDRALLTDFWGTGLKASDQVTRIVPELAPDTDDTVLTKWRYSAFKRSPLLETMQEQQRDQLIIVGVYAHIGCMLTAADAFMYDVQAFFVADGLGDFSREDHIDALQYVAKRCGYVTNQADILQCIQEQQSVATLPTSKAQLKSLIAQLIEIEENDIYNDDNLLDLGLDSVRAMMLLGRLQNAGLNTSFAEFASAPSIDGWWQLIEPQIAA</sequence>
<keyword evidence="10" id="KW-1185">Reference proteome</keyword>
<dbReference type="InterPro" id="IPR006162">
    <property type="entry name" value="Ppantetheine_attach_site"/>
</dbReference>
<comment type="pathway">
    <text evidence="1">Siderophore biosynthesis.</text>
</comment>
<dbReference type="Proteomes" id="UP000189475">
    <property type="component" value="Unassembled WGS sequence"/>
</dbReference>
<keyword evidence="3 7" id="KW-0596">Phosphopantetheine</keyword>
<evidence type="ECO:0000256" key="5">
    <source>
        <dbReference type="ARBA" id="ARBA00022801"/>
    </source>
</evidence>
<evidence type="ECO:0000256" key="3">
    <source>
        <dbReference type="ARBA" id="ARBA00022450"/>
    </source>
</evidence>
<dbReference type="SUPFAM" id="SSF52499">
    <property type="entry name" value="Isochorismatase-like hydrolases"/>
    <property type="match status" value="1"/>
</dbReference>
<dbReference type="Pfam" id="PF00550">
    <property type="entry name" value="PP-binding"/>
    <property type="match status" value="1"/>
</dbReference>
<organism evidence="9 10">
    <name type="scientific">Vibrio palustris</name>
    <dbReference type="NCBI Taxonomy" id="1918946"/>
    <lineage>
        <taxon>Bacteria</taxon>
        <taxon>Pseudomonadati</taxon>
        <taxon>Pseudomonadota</taxon>
        <taxon>Gammaproteobacteria</taxon>
        <taxon>Vibrionales</taxon>
        <taxon>Vibrionaceae</taxon>
        <taxon>Vibrio</taxon>
    </lineage>
</organism>
<evidence type="ECO:0000256" key="2">
    <source>
        <dbReference type="ARBA" id="ARBA00012100"/>
    </source>
</evidence>
<feature type="domain" description="Carrier" evidence="8">
    <location>
        <begin position="216"/>
        <end position="292"/>
    </location>
</feature>
<comment type="catalytic activity">
    <reaction evidence="6">
        <text>isochorismate + H2O = (2S,3S)-2,3-dihydroxy-2,3-dihydrobenzoate + pyruvate</text>
        <dbReference type="Rhea" id="RHEA:11112"/>
        <dbReference type="ChEBI" id="CHEBI:15361"/>
        <dbReference type="ChEBI" id="CHEBI:15377"/>
        <dbReference type="ChEBI" id="CHEBI:29780"/>
        <dbReference type="ChEBI" id="CHEBI:58764"/>
        <dbReference type="EC" id="3.3.2.1"/>
    </reaction>
</comment>
<comment type="cofactor">
    <cofactor evidence="7">
        <name>pantetheine 4'-phosphate</name>
        <dbReference type="ChEBI" id="CHEBI:47942"/>
    </cofactor>
    <text evidence="7">Binds 1 phosphopantetheine covalently.</text>
</comment>
<dbReference type="PANTHER" id="PTHR43540:SF3">
    <property type="entry name" value="ENTEROBACTIN SYNTHASE COMPONENT B"/>
    <property type="match status" value="1"/>
</dbReference>
<dbReference type="Pfam" id="PF00857">
    <property type="entry name" value="Isochorismatase"/>
    <property type="match status" value="1"/>
</dbReference>
<evidence type="ECO:0000259" key="8">
    <source>
        <dbReference type="PROSITE" id="PS50075"/>
    </source>
</evidence>
<dbReference type="PIRSF" id="PIRSF001111">
    <property type="entry name" value="Isochorismatase"/>
    <property type="match status" value="1"/>
</dbReference>